<accession>A0AAD1S1P3</accession>
<dbReference type="EMBL" id="OW240915">
    <property type="protein sequence ID" value="CAH2284849.1"/>
    <property type="molecule type" value="Genomic_DNA"/>
</dbReference>
<proteinExistence type="predicted"/>
<name>A0AAD1S1P3_PELCU</name>
<dbReference type="AlphaFoldDB" id="A0AAD1S1P3"/>
<evidence type="ECO:0000313" key="1">
    <source>
        <dbReference type="EMBL" id="CAH2284849.1"/>
    </source>
</evidence>
<evidence type="ECO:0000313" key="2">
    <source>
        <dbReference type="Proteomes" id="UP001295444"/>
    </source>
</evidence>
<dbReference type="Proteomes" id="UP001295444">
    <property type="component" value="Chromosome 04"/>
</dbReference>
<gene>
    <name evidence="1" type="ORF">PECUL_23A017313</name>
</gene>
<protein>
    <submittedName>
        <fullName evidence="1">Uncharacterized protein</fullName>
    </submittedName>
</protein>
<sequence length="61" mass="7245">FRELLGFIVNREELVRSQFRVIQFLYFRIDSTLGGLHLPTSLIATIRKEIRRVRRKGTITL</sequence>
<organism evidence="1 2">
    <name type="scientific">Pelobates cultripes</name>
    <name type="common">Western spadefoot toad</name>
    <dbReference type="NCBI Taxonomy" id="61616"/>
    <lineage>
        <taxon>Eukaryota</taxon>
        <taxon>Metazoa</taxon>
        <taxon>Chordata</taxon>
        <taxon>Craniata</taxon>
        <taxon>Vertebrata</taxon>
        <taxon>Euteleostomi</taxon>
        <taxon>Amphibia</taxon>
        <taxon>Batrachia</taxon>
        <taxon>Anura</taxon>
        <taxon>Pelobatoidea</taxon>
        <taxon>Pelobatidae</taxon>
        <taxon>Pelobates</taxon>
    </lineage>
</organism>
<reference evidence="1" key="1">
    <citation type="submission" date="2022-03" db="EMBL/GenBank/DDBJ databases">
        <authorList>
            <person name="Alioto T."/>
            <person name="Alioto T."/>
            <person name="Gomez Garrido J."/>
        </authorList>
    </citation>
    <scope>NUCLEOTIDE SEQUENCE</scope>
</reference>
<feature type="non-terminal residue" evidence="1">
    <location>
        <position position="1"/>
    </location>
</feature>
<keyword evidence="2" id="KW-1185">Reference proteome</keyword>